<evidence type="ECO:0000313" key="3">
    <source>
        <dbReference type="Proteomes" id="UP000796761"/>
    </source>
</evidence>
<feature type="region of interest" description="Disordered" evidence="1">
    <location>
        <begin position="41"/>
        <end position="100"/>
    </location>
</feature>
<dbReference type="EMBL" id="SWJQ01000206">
    <property type="protein sequence ID" value="TRZ18831.1"/>
    <property type="molecule type" value="Genomic_DNA"/>
</dbReference>
<dbReference type="OrthoDB" id="9219298at2759"/>
<keyword evidence="3" id="KW-1185">Reference proteome</keyword>
<sequence length="100" mass="10554">MPASTKMDPPPVKAELISDGGKTSGITPLRRGKLLCHSSQEGGVKQLCERDTRMSKGDGEGGAAGAGTETPLQPMDIHGGPDIHLQPLEDPSVEQVQRRL</sequence>
<proteinExistence type="predicted"/>
<organism evidence="2 3">
    <name type="scientific">Zosterops borbonicus</name>
    <dbReference type="NCBI Taxonomy" id="364589"/>
    <lineage>
        <taxon>Eukaryota</taxon>
        <taxon>Metazoa</taxon>
        <taxon>Chordata</taxon>
        <taxon>Craniata</taxon>
        <taxon>Vertebrata</taxon>
        <taxon>Euteleostomi</taxon>
        <taxon>Archelosauria</taxon>
        <taxon>Archosauria</taxon>
        <taxon>Dinosauria</taxon>
        <taxon>Saurischia</taxon>
        <taxon>Theropoda</taxon>
        <taxon>Coelurosauria</taxon>
        <taxon>Aves</taxon>
        <taxon>Neognathae</taxon>
        <taxon>Neoaves</taxon>
        <taxon>Telluraves</taxon>
        <taxon>Australaves</taxon>
        <taxon>Passeriformes</taxon>
        <taxon>Sylvioidea</taxon>
        <taxon>Zosteropidae</taxon>
        <taxon>Zosterops</taxon>
    </lineage>
</organism>
<dbReference type="AlphaFoldDB" id="A0A8K1GH90"/>
<gene>
    <name evidence="2" type="ORF">HGM15179_008255</name>
</gene>
<evidence type="ECO:0000313" key="2">
    <source>
        <dbReference type="EMBL" id="TRZ18831.1"/>
    </source>
</evidence>
<dbReference type="Proteomes" id="UP000796761">
    <property type="component" value="Unassembled WGS sequence"/>
</dbReference>
<feature type="region of interest" description="Disordered" evidence="1">
    <location>
        <begin position="1"/>
        <end position="28"/>
    </location>
</feature>
<comment type="caution">
    <text evidence="2">The sequence shown here is derived from an EMBL/GenBank/DDBJ whole genome shotgun (WGS) entry which is preliminary data.</text>
</comment>
<reference evidence="2" key="1">
    <citation type="submission" date="2019-04" db="EMBL/GenBank/DDBJ databases">
        <title>Genome assembly of Zosterops borbonicus 15179.</title>
        <authorList>
            <person name="Leroy T."/>
            <person name="Anselmetti Y."/>
            <person name="Tilak M.-K."/>
            <person name="Nabholz B."/>
        </authorList>
    </citation>
    <scope>NUCLEOTIDE SEQUENCE</scope>
    <source>
        <strain evidence="2">HGM_15179</strain>
        <tissue evidence="2">Muscle</tissue>
    </source>
</reference>
<protein>
    <submittedName>
        <fullName evidence="2">Uncharacterized protein</fullName>
    </submittedName>
</protein>
<evidence type="ECO:0000256" key="1">
    <source>
        <dbReference type="SAM" id="MobiDB-lite"/>
    </source>
</evidence>
<name>A0A8K1GH90_9PASS</name>
<accession>A0A8K1GH90</accession>
<feature type="compositionally biased region" description="Basic and acidic residues" evidence="1">
    <location>
        <begin position="47"/>
        <end position="59"/>
    </location>
</feature>